<evidence type="ECO:0000313" key="1">
    <source>
        <dbReference type="EMBL" id="GIX77988.1"/>
    </source>
</evidence>
<comment type="caution">
    <text evidence="1">The sequence shown here is derived from an EMBL/GenBank/DDBJ whole genome shotgun (WGS) entry which is preliminary data.</text>
</comment>
<dbReference type="EMBL" id="BPLR01002808">
    <property type="protein sequence ID" value="GIX77988.1"/>
    <property type="molecule type" value="Genomic_DNA"/>
</dbReference>
<reference evidence="1 2" key="1">
    <citation type="submission" date="2021-06" db="EMBL/GenBank/DDBJ databases">
        <title>Caerostris extrusa draft genome.</title>
        <authorList>
            <person name="Kono N."/>
            <person name="Arakawa K."/>
        </authorList>
    </citation>
    <scope>NUCLEOTIDE SEQUENCE [LARGE SCALE GENOMIC DNA]</scope>
</reference>
<gene>
    <name evidence="1" type="ORF">CEXT_134071</name>
</gene>
<keyword evidence="2" id="KW-1185">Reference proteome</keyword>
<evidence type="ECO:0000313" key="2">
    <source>
        <dbReference type="Proteomes" id="UP001054945"/>
    </source>
</evidence>
<dbReference type="AlphaFoldDB" id="A0AAV4N1V2"/>
<sequence>MPAYIHLDREAFSCLATSRTYNTQGNGKKQTLLFTKGFSGIRGDPLMDFAYKTWLTEKGLVVMKNHVWATDYLSKLL</sequence>
<organism evidence="1 2">
    <name type="scientific">Caerostris extrusa</name>
    <name type="common">Bark spider</name>
    <name type="synonym">Caerostris bankana</name>
    <dbReference type="NCBI Taxonomy" id="172846"/>
    <lineage>
        <taxon>Eukaryota</taxon>
        <taxon>Metazoa</taxon>
        <taxon>Ecdysozoa</taxon>
        <taxon>Arthropoda</taxon>
        <taxon>Chelicerata</taxon>
        <taxon>Arachnida</taxon>
        <taxon>Araneae</taxon>
        <taxon>Araneomorphae</taxon>
        <taxon>Entelegynae</taxon>
        <taxon>Araneoidea</taxon>
        <taxon>Araneidae</taxon>
        <taxon>Caerostris</taxon>
    </lineage>
</organism>
<protein>
    <submittedName>
        <fullName evidence="1">Uncharacterized protein</fullName>
    </submittedName>
</protein>
<dbReference type="Proteomes" id="UP001054945">
    <property type="component" value="Unassembled WGS sequence"/>
</dbReference>
<accession>A0AAV4N1V2</accession>
<proteinExistence type="predicted"/>
<name>A0AAV4N1V2_CAEEX</name>